<organism evidence="11 12">
    <name type="scientific">Candidozyma duobushaemuli</name>
    <dbReference type="NCBI Taxonomy" id="1231522"/>
    <lineage>
        <taxon>Eukaryota</taxon>
        <taxon>Fungi</taxon>
        <taxon>Dikarya</taxon>
        <taxon>Ascomycota</taxon>
        <taxon>Saccharomycotina</taxon>
        <taxon>Pichiomycetes</taxon>
        <taxon>Metschnikowiaceae</taxon>
        <taxon>Candidozyma</taxon>
    </lineage>
</organism>
<evidence type="ECO:0000256" key="3">
    <source>
        <dbReference type="ARBA" id="ARBA00008939"/>
    </source>
</evidence>
<proteinExistence type="inferred from homology"/>
<keyword evidence="12" id="KW-1185">Reference proteome</keyword>
<comment type="subcellular location">
    <subcellularLocation>
        <location evidence="2">Mitochondrion inner membrane</location>
        <topology evidence="2">Peripheral membrane protein</topology>
        <orientation evidence="2">Matrix side</orientation>
    </subcellularLocation>
</comment>
<evidence type="ECO:0000256" key="7">
    <source>
        <dbReference type="ARBA" id="ARBA00022982"/>
    </source>
</evidence>
<dbReference type="SMART" id="SM00916">
    <property type="entry name" value="L51_S25_CI-B8"/>
    <property type="match status" value="1"/>
</dbReference>
<evidence type="ECO:0000313" key="11">
    <source>
        <dbReference type="EMBL" id="PVH16752.1"/>
    </source>
</evidence>
<evidence type="ECO:0000256" key="9">
    <source>
        <dbReference type="ARBA" id="ARBA00023136"/>
    </source>
</evidence>
<dbReference type="GeneID" id="37004303"/>
<dbReference type="RefSeq" id="XP_025337692.1">
    <property type="nucleotide sequence ID" value="XM_025482749.1"/>
</dbReference>
<evidence type="ECO:0000256" key="4">
    <source>
        <dbReference type="ARBA" id="ARBA00022448"/>
    </source>
</evidence>
<keyword evidence="6" id="KW-0999">Mitochondrion inner membrane</keyword>
<sequence length="116" mass="13077">MAAKRIRQICPITERPNLNREQNTPMSKIAVSAALRELRFHLSQTGEASKPLRTFLVKNYPTLKTSTDYKLPILIREAFGVPPSVTARFEKGREVKNNLDGLKESEIEAAVKSLIK</sequence>
<name>A0A2V1AGB9_9ASCO</name>
<dbReference type="InterPro" id="IPR016464">
    <property type="entry name" value="NADH_Ub_cplx-1_asu_su-2"/>
</dbReference>
<dbReference type="AlphaFoldDB" id="A0A2V1AGB9"/>
<dbReference type="SUPFAM" id="SSF52833">
    <property type="entry name" value="Thioredoxin-like"/>
    <property type="match status" value="1"/>
</dbReference>
<evidence type="ECO:0000256" key="8">
    <source>
        <dbReference type="ARBA" id="ARBA00023128"/>
    </source>
</evidence>
<evidence type="ECO:0000256" key="6">
    <source>
        <dbReference type="ARBA" id="ARBA00022792"/>
    </source>
</evidence>
<keyword evidence="4" id="KW-0813">Transport</keyword>
<gene>
    <name evidence="11" type="ORF">CXQ87_004304</name>
</gene>
<dbReference type="GO" id="GO:0005743">
    <property type="term" value="C:mitochondrial inner membrane"/>
    <property type="evidence" value="ECO:0007669"/>
    <property type="project" value="UniProtKB-SubCell"/>
</dbReference>
<keyword evidence="9" id="KW-0472">Membrane</keyword>
<keyword evidence="7" id="KW-0249">Electron transport</keyword>
<feature type="domain" description="Ribosomal protein/NADH dehydrogenase" evidence="10">
    <location>
        <begin position="44"/>
        <end position="116"/>
    </location>
</feature>
<comment type="function">
    <text evidence="1">Accessory subunit of the mitochondrial membrane respiratory chain NADH dehydrogenase (Complex I), that is believed not to be involved in catalysis. Complex I functions in the transfer of electrons from NADH to the respiratory chain. The immediate electron acceptor for the enzyme is believed to be ubiquinone.</text>
</comment>
<comment type="caution">
    <text evidence="11">The sequence shown here is derived from an EMBL/GenBank/DDBJ whole genome shotgun (WGS) entry which is preliminary data.</text>
</comment>
<dbReference type="PANTHER" id="PTHR12878">
    <property type="entry name" value="NADH-UBIQUINONE OXIDOREDUCTASE B8 SUBUNIT"/>
    <property type="match status" value="1"/>
</dbReference>
<evidence type="ECO:0000256" key="1">
    <source>
        <dbReference type="ARBA" id="ARBA00003195"/>
    </source>
</evidence>
<dbReference type="Gene3D" id="3.40.30.10">
    <property type="entry name" value="Glutaredoxin"/>
    <property type="match status" value="1"/>
</dbReference>
<dbReference type="VEuPathDB" id="FungiDB:CXQ87_004304"/>
<dbReference type="Proteomes" id="UP000244406">
    <property type="component" value="Unassembled WGS sequence"/>
</dbReference>
<accession>A0A2V1AGB9</accession>
<keyword evidence="8" id="KW-0496">Mitochondrion</keyword>
<protein>
    <recommendedName>
        <fullName evidence="10">Ribosomal protein/NADH dehydrogenase domain-containing protein</fullName>
    </recommendedName>
</protein>
<reference evidence="11 12" key="1">
    <citation type="submission" date="2017-12" db="EMBL/GenBank/DDBJ databases">
        <title>Genome Sequence of the Amphotericin B-resistant Candida duobushaemulonii strain, B09383.</title>
        <authorList>
            <person name="Chow N.A."/>
            <person name="Gade L."/>
            <person name="Batra D."/>
            <person name="Rowe L.A."/>
            <person name="Loparev V.N."/>
            <person name="Litvintseva A.P."/>
        </authorList>
    </citation>
    <scope>NUCLEOTIDE SEQUENCE [LARGE SCALE GENOMIC DNA]</scope>
    <source>
        <strain evidence="11 12">B09383</strain>
    </source>
</reference>
<keyword evidence="5" id="KW-0679">Respiratory chain</keyword>
<dbReference type="EMBL" id="PKFP01000006">
    <property type="protein sequence ID" value="PVH16752.1"/>
    <property type="molecule type" value="Genomic_DNA"/>
</dbReference>
<comment type="similarity">
    <text evidence="3">Belongs to the complex I NDUFA2 subunit family.</text>
</comment>
<dbReference type="InterPro" id="IPR007741">
    <property type="entry name" value="Ribosomal_mL43/mS25/NADH_DH"/>
</dbReference>
<evidence type="ECO:0000259" key="10">
    <source>
        <dbReference type="SMART" id="SM00916"/>
    </source>
</evidence>
<evidence type="ECO:0000256" key="2">
    <source>
        <dbReference type="ARBA" id="ARBA00004443"/>
    </source>
</evidence>
<dbReference type="PANTHER" id="PTHR12878:SF0">
    <property type="entry name" value="NADH DEHYDROGENASE [UBIQUINONE] 1 ALPHA SUBCOMPLEX SUBUNIT 2"/>
    <property type="match status" value="1"/>
</dbReference>
<evidence type="ECO:0000256" key="5">
    <source>
        <dbReference type="ARBA" id="ARBA00022660"/>
    </source>
</evidence>
<evidence type="ECO:0000313" key="12">
    <source>
        <dbReference type="Proteomes" id="UP000244406"/>
    </source>
</evidence>
<dbReference type="InterPro" id="IPR036249">
    <property type="entry name" value="Thioredoxin-like_sf"/>
</dbReference>
<dbReference type="Pfam" id="PF05047">
    <property type="entry name" value="L51_S25_CI-B8"/>
    <property type="match status" value="1"/>
</dbReference>